<feature type="chain" id="PRO_5039597320" evidence="2">
    <location>
        <begin position="19"/>
        <end position="362"/>
    </location>
</feature>
<comment type="similarity">
    <text evidence="1">Belongs to the CapA family.</text>
</comment>
<accession>A0A6V7RPC0</accession>
<dbReference type="InterPro" id="IPR052169">
    <property type="entry name" value="CW_Biosynth-Accessory"/>
</dbReference>
<evidence type="ECO:0000313" key="4">
    <source>
        <dbReference type="EMBL" id="CAD2079630.1"/>
    </source>
</evidence>
<dbReference type="Proteomes" id="UP000521032">
    <property type="component" value="Unassembled WGS sequence"/>
</dbReference>
<keyword evidence="2" id="KW-0732">Signal</keyword>
<dbReference type="PANTHER" id="PTHR33393:SF12">
    <property type="entry name" value="CAPSULE BIOSYNTHESIS PROTEIN CAPA"/>
    <property type="match status" value="1"/>
</dbReference>
<dbReference type="SMART" id="SM00854">
    <property type="entry name" value="PGA_cap"/>
    <property type="match status" value="1"/>
</dbReference>
<evidence type="ECO:0000313" key="5">
    <source>
        <dbReference type="Proteomes" id="UP000521032"/>
    </source>
</evidence>
<dbReference type="Gene3D" id="3.60.21.10">
    <property type="match status" value="1"/>
</dbReference>
<organism evidence="4 5">
    <name type="scientific">Phocicoccus schoeneichii</name>
    <dbReference type="NCBI Taxonomy" id="1812261"/>
    <lineage>
        <taxon>Bacteria</taxon>
        <taxon>Bacillati</taxon>
        <taxon>Bacillota</taxon>
        <taxon>Bacilli</taxon>
        <taxon>Bacillales</taxon>
        <taxon>Salinicoccaceae</taxon>
        <taxon>Phocicoccus</taxon>
    </lineage>
</organism>
<dbReference type="Pfam" id="PF09587">
    <property type="entry name" value="PGA_cap"/>
    <property type="match status" value="1"/>
</dbReference>
<evidence type="ECO:0000259" key="3">
    <source>
        <dbReference type="SMART" id="SM00854"/>
    </source>
</evidence>
<keyword evidence="5" id="KW-1185">Reference proteome</keyword>
<dbReference type="PANTHER" id="PTHR33393">
    <property type="entry name" value="POLYGLUTAMINE SYNTHESIS ACCESSORY PROTEIN RV0574C-RELATED"/>
    <property type="match status" value="1"/>
</dbReference>
<dbReference type="RefSeq" id="WP_186088476.1">
    <property type="nucleotide sequence ID" value="NZ_BMDB01000004.1"/>
</dbReference>
<dbReference type="InterPro" id="IPR029052">
    <property type="entry name" value="Metallo-depent_PP-like"/>
</dbReference>
<dbReference type="InterPro" id="IPR019079">
    <property type="entry name" value="Capsule_synth_CapA"/>
</dbReference>
<protein>
    <submittedName>
        <fullName evidence="4">Capsule biosynthesis protein CapA</fullName>
    </submittedName>
</protein>
<comment type="caution">
    <text evidence="4">The sequence shown here is derived from an EMBL/GenBank/DDBJ whole genome shotgun (WGS) entry which is preliminary data.</text>
</comment>
<reference evidence="4 5" key="1">
    <citation type="submission" date="2020-07" db="EMBL/GenBank/DDBJ databases">
        <authorList>
            <person name="Criscuolo A."/>
        </authorList>
    </citation>
    <scope>NUCLEOTIDE SEQUENCE [LARGE SCALE GENOMIC DNA]</scope>
    <source>
        <strain evidence="5">CIP 111030</strain>
    </source>
</reference>
<gene>
    <name evidence="4" type="primary">capA</name>
    <name evidence="4" type="ORF">JEOSCH030_01675</name>
</gene>
<name>A0A6V7RPC0_9BACL</name>
<dbReference type="AlphaFoldDB" id="A0A6V7RPC0"/>
<feature type="signal peptide" evidence="2">
    <location>
        <begin position="1"/>
        <end position="18"/>
    </location>
</feature>
<proteinExistence type="inferred from homology"/>
<evidence type="ECO:0000256" key="1">
    <source>
        <dbReference type="ARBA" id="ARBA00005662"/>
    </source>
</evidence>
<dbReference type="EMBL" id="CAJEWE010000011">
    <property type="protein sequence ID" value="CAD2079630.1"/>
    <property type="molecule type" value="Genomic_DNA"/>
</dbReference>
<dbReference type="CDD" id="cd07381">
    <property type="entry name" value="MPP_CapA"/>
    <property type="match status" value="1"/>
</dbReference>
<dbReference type="SUPFAM" id="SSF56300">
    <property type="entry name" value="Metallo-dependent phosphatases"/>
    <property type="match status" value="1"/>
</dbReference>
<sequence>MFKSLLSVLLVSTMSATTSGLQSVGSSNFVDLSPVKSFDFRATGDILVHDYLYEDVKQDDGSYDFNSRVKSIEPYLKDADFVYLNQETPIGGEELGLSGYPTFNAPEEVADLLEYLHADVVNLANNHILDRSTDGVLKTVERLKERGIDYVGANISEEDMNRMRVFLVNGLKVGMSGYTYGTNGIETPEGQDYLVNYDYLDLILEDVEKLKEVSDVQIISMHRGVEYAEFPEEADRRMYEQIAEAGVDLIIASHPHTLQPVDIYETSDGREVPIAYSMSNFFSAQQTLNTKLGGIFDFEVKKIGTTVMVPKVRFMPTYVKSNEYEDFNLIPLNDAEMPLVYKDVESHMKTYTDKLEVVPYLE</sequence>
<evidence type="ECO:0000256" key="2">
    <source>
        <dbReference type="SAM" id="SignalP"/>
    </source>
</evidence>
<feature type="domain" description="Capsule synthesis protein CapA" evidence="3">
    <location>
        <begin position="39"/>
        <end position="285"/>
    </location>
</feature>